<evidence type="ECO:0000313" key="2">
    <source>
        <dbReference type="Proteomes" id="UP000076825"/>
    </source>
</evidence>
<proteinExistence type="predicted"/>
<sequence length="209" mass="22867">MYLPSHFQVTDTAELHALMRAHPLGVLVTQAGGALDANHLPFELESTATLGVLHGHVARANPVWQELADGDEVLVVFRAEAGYISPGWFPSKHETHEQVPSWNYRVVHARGRVRIHDDERYVRGLVARLTRRHEAGKALPWKMTDSAPAYIDRMLSAIVGLSIEITALEGKFKLSQNKARRDIEAAATALAGEGDNPALGAAMLAALSR</sequence>
<dbReference type="OrthoDB" id="9794948at2"/>
<dbReference type="SUPFAM" id="SSF50475">
    <property type="entry name" value="FMN-binding split barrel"/>
    <property type="match status" value="1"/>
</dbReference>
<dbReference type="eggNOG" id="COG2808">
    <property type="taxonomic scope" value="Bacteria"/>
</dbReference>
<reference evidence="1 2" key="1">
    <citation type="submission" date="2016-04" db="EMBL/GenBank/DDBJ databases">
        <authorList>
            <consortium name="Pathogen Informatics"/>
        </authorList>
    </citation>
    <scope>NUCLEOTIDE SEQUENCE [LARGE SCALE GENOMIC DNA]</scope>
    <source>
        <strain evidence="1 2">H044680328</strain>
    </source>
</reference>
<dbReference type="InterPro" id="IPR012349">
    <property type="entry name" value="Split_barrel_FMN-bd"/>
</dbReference>
<dbReference type="Pfam" id="PF04299">
    <property type="entry name" value="FMN_bind_2"/>
    <property type="match status" value="1"/>
</dbReference>
<protein>
    <submittedName>
        <fullName evidence="1">Negative transcriptional regulator of degradative-enzyme production</fullName>
    </submittedName>
</protein>
<evidence type="ECO:0000313" key="1">
    <source>
        <dbReference type="EMBL" id="SAI69369.1"/>
    </source>
</evidence>
<accession>A0A157SG44</accession>
<dbReference type="Gene3D" id="2.30.110.10">
    <property type="entry name" value="Electron Transport, Fmn-binding Protein, Chain A"/>
    <property type="match status" value="1"/>
</dbReference>
<organism evidence="1 2">
    <name type="scientific">Bordetella trematum</name>
    <dbReference type="NCBI Taxonomy" id="123899"/>
    <lineage>
        <taxon>Bacteria</taxon>
        <taxon>Pseudomonadati</taxon>
        <taxon>Pseudomonadota</taxon>
        <taxon>Betaproteobacteria</taxon>
        <taxon>Burkholderiales</taxon>
        <taxon>Alcaligenaceae</taxon>
        <taxon>Bordetella</taxon>
    </lineage>
</organism>
<dbReference type="Proteomes" id="UP000076825">
    <property type="component" value="Chromosome 1"/>
</dbReference>
<dbReference type="PANTHER" id="PTHR35802:SF1">
    <property type="entry name" value="PROTEASE SYNTHASE AND SPORULATION PROTEIN PAI 2"/>
    <property type="match status" value="1"/>
</dbReference>
<dbReference type="AlphaFoldDB" id="A0A157SG44"/>
<dbReference type="GeneID" id="56590956"/>
<dbReference type="PIRSF" id="PIRSF010372">
    <property type="entry name" value="PaiB"/>
    <property type="match status" value="1"/>
</dbReference>
<dbReference type="KEGG" id="btrm:SAMEA390648701761"/>
<dbReference type="EMBL" id="LT546645">
    <property type="protein sequence ID" value="SAI69369.1"/>
    <property type="molecule type" value="Genomic_DNA"/>
</dbReference>
<dbReference type="PATRIC" id="fig|123899.6.peg.1747"/>
<dbReference type="RefSeq" id="WP_033535510.1">
    <property type="nucleotide sequence ID" value="NZ_CP016340.1"/>
</dbReference>
<keyword evidence="2" id="KW-1185">Reference proteome</keyword>
<name>A0A157SG44_9BORD</name>
<gene>
    <name evidence="1" type="primary">paiB</name>
    <name evidence="1" type="ORF">SAMEA3906487_01761</name>
</gene>
<dbReference type="PANTHER" id="PTHR35802">
    <property type="entry name" value="PROTEASE SYNTHASE AND SPORULATION PROTEIN PAI 2"/>
    <property type="match status" value="1"/>
</dbReference>
<dbReference type="InterPro" id="IPR007396">
    <property type="entry name" value="TR_PAI2-type"/>
</dbReference>